<comment type="caution">
    <text evidence="1">The sequence shown here is derived from an EMBL/GenBank/DDBJ whole genome shotgun (WGS) entry which is preliminary data.</text>
</comment>
<reference evidence="1" key="1">
    <citation type="journal article" date="2014" name="Front. Microbiol.">
        <title>High frequency of phylogenetically diverse reductive dehalogenase-homologous genes in deep subseafloor sedimentary metagenomes.</title>
        <authorList>
            <person name="Kawai M."/>
            <person name="Futagami T."/>
            <person name="Toyoda A."/>
            <person name="Takaki Y."/>
            <person name="Nishi S."/>
            <person name="Hori S."/>
            <person name="Arai W."/>
            <person name="Tsubouchi T."/>
            <person name="Morono Y."/>
            <person name="Uchiyama I."/>
            <person name="Ito T."/>
            <person name="Fujiyama A."/>
            <person name="Inagaki F."/>
            <person name="Takami H."/>
        </authorList>
    </citation>
    <scope>NUCLEOTIDE SEQUENCE</scope>
    <source>
        <strain evidence="1">Expedition CK06-06</strain>
    </source>
</reference>
<protein>
    <submittedName>
        <fullName evidence="1">Uncharacterized protein</fullName>
    </submittedName>
</protein>
<gene>
    <name evidence="1" type="ORF">S01H4_14924</name>
</gene>
<accession>X1B0E6</accession>
<organism evidence="1">
    <name type="scientific">marine sediment metagenome</name>
    <dbReference type="NCBI Taxonomy" id="412755"/>
    <lineage>
        <taxon>unclassified sequences</taxon>
        <taxon>metagenomes</taxon>
        <taxon>ecological metagenomes</taxon>
    </lineage>
</organism>
<proteinExistence type="predicted"/>
<dbReference type="EMBL" id="BART01006542">
    <property type="protein sequence ID" value="GAG65451.1"/>
    <property type="molecule type" value="Genomic_DNA"/>
</dbReference>
<evidence type="ECO:0000313" key="1">
    <source>
        <dbReference type="EMBL" id="GAG65451.1"/>
    </source>
</evidence>
<name>X1B0E6_9ZZZZ</name>
<dbReference type="AlphaFoldDB" id="X1B0E6"/>
<sequence length="312" mass="33506">MPDRIHSSDIQLFVGVGASSHLRIPAVTSLSISSPKTVVDIQRLGASHSVDRILTSNQSTTLSYDVNLTTGATGIDPIYSYQHMQSGFLSTGFFEFKTKDKVGATTISGASLTSYSINGSVGDIVKGSTTYEGNAAIFTSDETLDSESNDIFGGFFRPEDIEITSVTNGDEGIDSTTLNIQNFSISVSLEKKPITRLGTRIPQYRYPQMPAQGNLSFDVLKTKVTGINISSLVCESGDITVNLKGDSNQSVLDFTTSGCCLDSVDIMMLTLTIFSFDIKSNVGRFSSCASSQDLVNLTCLDITLAKEKTKVI</sequence>